<dbReference type="InterPro" id="IPR036397">
    <property type="entry name" value="RNaseH_sf"/>
</dbReference>
<name>A0A8X7BB27_TRICX</name>
<dbReference type="EMBL" id="BMAU01021369">
    <property type="protein sequence ID" value="GFY24364.1"/>
    <property type="molecule type" value="Genomic_DNA"/>
</dbReference>
<dbReference type="AlphaFoldDB" id="A0A8X7BB27"/>
<keyword evidence="2" id="KW-1185">Reference proteome</keyword>
<dbReference type="Proteomes" id="UP000887159">
    <property type="component" value="Unassembled WGS sequence"/>
</dbReference>
<dbReference type="Gene3D" id="3.30.420.10">
    <property type="entry name" value="Ribonuclease H-like superfamily/Ribonuclease H"/>
    <property type="match status" value="1"/>
</dbReference>
<proteinExistence type="predicted"/>
<reference evidence="1" key="1">
    <citation type="submission" date="2020-08" db="EMBL/GenBank/DDBJ databases">
        <title>Multicomponent nature underlies the extraordinary mechanical properties of spider dragline silk.</title>
        <authorList>
            <person name="Kono N."/>
            <person name="Nakamura H."/>
            <person name="Mori M."/>
            <person name="Yoshida Y."/>
            <person name="Ohtoshi R."/>
            <person name="Malay A.D."/>
            <person name="Moran D.A.P."/>
            <person name="Tomita M."/>
            <person name="Numata K."/>
            <person name="Arakawa K."/>
        </authorList>
    </citation>
    <scope>NUCLEOTIDE SEQUENCE</scope>
</reference>
<dbReference type="GO" id="GO:0003676">
    <property type="term" value="F:nucleic acid binding"/>
    <property type="evidence" value="ECO:0007669"/>
    <property type="project" value="InterPro"/>
</dbReference>
<evidence type="ECO:0000313" key="2">
    <source>
        <dbReference type="Proteomes" id="UP000887159"/>
    </source>
</evidence>
<gene>
    <name evidence="1" type="ORF">TNCV_1014131</name>
</gene>
<evidence type="ECO:0000313" key="1">
    <source>
        <dbReference type="EMBL" id="GFY24364.1"/>
    </source>
</evidence>
<comment type="caution">
    <text evidence="1">The sequence shown here is derived from an EMBL/GenBank/DDBJ whole genome shotgun (WGS) entry which is preliminary data.</text>
</comment>
<protein>
    <submittedName>
        <fullName evidence="1">Uncharacterized protein</fullName>
    </submittedName>
</protein>
<organism evidence="1 2">
    <name type="scientific">Trichonephila clavipes</name>
    <name type="common">Golden silk orbweaver</name>
    <name type="synonym">Nephila clavipes</name>
    <dbReference type="NCBI Taxonomy" id="2585209"/>
    <lineage>
        <taxon>Eukaryota</taxon>
        <taxon>Metazoa</taxon>
        <taxon>Ecdysozoa</taxon>
        <taxon>Arthropoda</taxon>
        <taxon>Chelicerata</taxon>
        <taxon>Arachnida</taxon>
        <taxon>Araneae</taxon>
        <taxon>Araneomorphae</taxon>
        <taxon>Entelegynae</taxon>
        <taxon>Araneoidea</taxon>
        <taxon>Nephilidae</taxon>
        <taxon>Trichonephila</taxon>
    </lineage>
</organism>
<sequence>MNTLDDRLHGTSKMLCWCLNVFENNFVKRLHKSLKIHSSRIRHFRESIRRPHFWQSDNWYLLYDNALTHQSQLVKEFLANTRTNVLPYPPFTILNHV</sequence>
<accession>A0A8X7BB27</accession>